<dbReference type="SUPFAM" id="SSF53335">
    <property type="entry name" value="S-adenosyl-L-methionine-dependent methyltransferases"/>
    <property type="match status" value="1"/>
</dbReference>
<comment type="caution">
    <text evidence="2">The sequence shown here is derived from an EMBL/GenBank/DDBJ whole genome shotgun (WGS) entry which is preliminary data.</text>
</comment>
<reference evidence="2" key="1">
    <citation type="journal article" date="2020" name="Mol. Plant Microbe Interact.">
        <title>Genome Sequence of the Biocontrol Agent Coniothyrium minitans strain Conio (IMI 134523).</title>
        <authorList>
            <person name="Patel D."/>
            <person name="Shittu T.A."/>
            <person name="Baroncelli R."/>
            <person name="Muthumeenakshi S."/>
            <person name="Osborne T.H."/>
            <person name="Janganan T.K."/>
            <person name="Sreenivasaprasad S."/>
        </authorList>
    </citation>
    <scope>NUCLEOTIDE SEQUENCE</scope>
    <source>
        <strain evidence="2">Conio</strain>
    </source>
</reference>
<sequence length="244" mass="27705">MSTVTITNPALSELHSSSKIEKVPTVAVDKIELSEEEEERTFHNTDAAYVLPNDNIEHRRLELQHRLLWQLMGNKVFHSPVQKDTKRRTLEIGCGTGAVTHEMASTFPDAQVFGVDLSPVPQVRQKLSNISYLLALNDVDLYCGANIPSLFAEAGLTDIRITRYMVPYSRWEGLTREEKEMADYLETFVRDLIPVAIRKAGENAGPGHREEVEDAVRDAKKYHEAFDGGRNFLWMYVVCGWKPE</sequence>
<dbReference type="GO" id="GO:0032259">
    <property type="term" value="P:methylation"/>
    <property type="evidence" value="ECO:0007669"/>
    <property type="project" value="UniProtKB-KW"/>
</dbReference>
<keyword evidence="2" id="KW-0489">Methyltransferase</keyword>
<evidence type="ECO:0000313" key="2">
    <source>
        <dbReference type="EMBL" id="KAF9729345.1"/>
    </source>
</evidence>
<dbReference type="Proteomes" id="UP000756921">
    <property type="component" value="Unassembled WGS sequence"/>
</dbReference>
<accession>A0A9P6G6H4</accession>
<dbReference type="EMBL" id="WJXW01000017">
    <property type="protein sequence ID" value="KAF9729345.1"/>
    <property type="molecule type" value="Genomic_DNA"/>
</dbReference>
<proteinExistence type="predicted"/>
<dbReference type="CDD" id="cd02440">
    <property type="entry name" value="AdoMet_MTases"/>
    <property type="match status" value="1"/>
</dbReference>
<keyword evidence="2" id="KW-0808">Transferase</keyword>
<dbReference type="InterPro" id="IPR029063">
    <property type="entry name" value="SAM-dependent_MTases_sf"/>
</dbReference>
<evidence type="ECO:0000313" key="3">
    <source>
        <dbReference type="Proteomes" id="UP000756921"/>
    </source>
</evidence>
<name>A0A9P6G6H4_9PLEO</name>
<keyword evidence="3" id="KW-1185">Reference proteome</keyword>
<organism evidence="2 3">
    <name type="scientific">Paraphaeosphaeria minitans</name>
    <dbReference type="NCBI Taxonomy" id="565426"/>
    <lineage>
        <taxon>Eukaryota</taxon>
        <taxon>Fungi</taxon>
        <taxon>Dikarya</taxon>
        <taxon>Ascomycota</taxon>
        <taxon>Pezizomycotina</taxon>
        <taxon>Dothideomycetes</taxon>
        <taxon>Pleosporomycetidae</taxon>
        <taxon>Pleosporales</taxon>
        <taxon>Massarineae</taxon>
        <taxon>Didymosphaeriaceae</taxon>
        <taxon>Paraphaeosphaeria</taxon>
    </lineage>
</organism>
<evidence type="ECO:0000259" key="1">
    <source>
        <dbReference type="Pfam" id="PF13649"/>
    </source>
</evidence>
<dbReference type="Pfam" id="PF13649">
    <property type="entry name" value="Methyltransf_25"/>
    <property type="match status" value="1"/>
</dbReference>
<gene>
    <name evidence="2" type="ORF">PMIN01_13035</name>
</gene>
<dbReference type="InterPro" id="IPR041698">
    <property type="entry name" value="Methyltransf_25"/>
</dbReference>
<feature type="domain" description="Methyltransferase" evidence="1">
    <location>
        <begin position="90"/>
        <end position="120"/>
    </location>
</feature>
<dbReference type="GO" id="GO:0008168">
    <property type="term" value="F:methyltransferase activity"/>
    <property type="evidence" value="ECO:0007669"/>
    <property type="project" value="UniProtKB-KW"/>
</dbReference>
<dbReference type="OrthoDB" id="10017101at2759"/>
<dbReference type="AlphaFoldDB" id="A0A9P6G6H4"/>
<dbReference type="Gene3D" id="3.40.50.150">
    <property type="entry name" value="Vaccinia Virus protein VP39"/>
    <property type="match status" value="1"/>
</dbReference>
<protein>
    <submittedName>
        <fullName evidence="2">Methyltransferase domain-containing protein</fullName>
    </submittedName>
</protein>